<dbReference type="Gramene" id="TKW14490">
    <property type="protein sequence ID" value="TKW14490"/>
    <property type="gene ID" value="SEVIR_5G171600v2"/>
</dbReference>
<dbReference type="AlphaFoldDB" id="A0A4U6UEM1"/>
<proteinExistence type="predicted"/>
<keyword evidence="3" id="KW-1185">Reference proteome</keyword>
<protein>
    <submittedName>
        <fullName evidence="2">Uncharacterized protein</fullName>
    </submittedName>
</protein>
<accession>A0A4U6UEM1</accession>
<reference evidence="2" key="1">
    <citation type="submission" date="2019-03" db="EMBL/GenBank/DDBJ databases">
        <title>WGS assembly of Setaria viridis.</title>
        <authorList>
            <person name="Huang P."/>
            <person name="Jenkins J."/>
            <person name="Grimwood J."/>
            <person name="Barry K."/>
            <person name="Healey A."/>
            <person name="Mamidi S."/>
            <person name="Sreedasyam A."/>
            <person name="Shu S."/>
            <person name="Feldman M."/>
            <person name="Wu J."/>
            <person name="Yu Y."/>
            <person name="Chen C."/>
            <person name="Johnson J."/>
            <person name="Rokhsar D."/>
            <person name="Baxter I."/>
            <person name="Schmutz J."/>
            <person name="Brutnell T."/>
            <person name="Kellogg E."/>
        </authorList>
    </citation>
    <scope>NUCLEOTIDE SEQUENCE [LARGE SCALE GENOMIC DNA]</scope>
</reference>
<sequence length="115" mass="12417">MFLVPMGSLMGIFPSPSGEPGGRTFSLAPSPFPAEDPSIPAQAHENVFVRPVGRPPAPKHPQTLATRDSQSRRPPSARPPPLLPETRTVASPGCPDRRLPAWPLARFPSGRRRTP</sequence>
<dbReference type="Proteomes" id="UP000298652">
    <property type="component" value="Chromosome 5"/>
</dbReference>
<organism evidence="2 3">
    <name type="scientific">Setaria viridis</name>
    <name type="common">Green bristlegrass</name>
    <name type="synonym">Setaria italica subsp. viridis</name>
    <dbReference type="NCBI Taxonomy" id="4556"/>
    <lineage>
        <taxon>Eukaryota</taxon>
        <taxon>Viridiplantae</taxon>
        <taxon>Streptophyta</taxon>
        <taxon>Embryophyta</taxon>
        <taxon>Tracheophyta</taxon>
        <taxon>Spermatophyta</taxon>
        <taxon>Magnoliopsida</taxon>
        <taxon>Liliopsida</taxon>
        <taxon>Poales</taxon>
        <taxon>Poaceae</taxon>
        <taxon>PACMAD clade</taxon>
        <taxon>Panicoideae</taxon>
        <taxon>Panicodae</taxon>
        <taxon>Paniceae</taxon>
        <taxon>Cenchrinae</taxon>
        <taxon>Setaria</taxon>
    </lineage>
</organism>
<dbReference type="EMBL" id="CM016556">
    <property type="protein sequence ID" value="TKW14490.1"/>
    <property type="molecule type" value="Genomic_DNA"/>
</dbReference>
<evidence type="ECO:0000256" key="1">
    <source>
        <dbReference type="SAM" id="MobiDB-lite"/>
    </source>
</evidence>
<gene>
    <name evidence="2" type="ORF">SEVIR_5G171600v2</name>
</gene>
<name>A0A4U6UEM1_SETVI</name>
<feature type="region of interest" description="Disordered" evidence="1">
    <location>
        <begin position="13"/>
        <end position="115"/>
    </location>
</feature>
<evidence type="ECO:0000313" key="2">
    <source>
        <dbReference type="EMBL" id="TKW14490.1"/>
    </source>
</evidence>
<evidence type="ECO:0000313" key="3">
    <source>
        <dbReference type="Proteomes" id="UP000298652"/>
    </source>
</evidence>